<sequence length="360" mass="37885">MALVLSILDQSTIASGRGADAAIRETLAMAQHADALGYARYWLAEHHNSRSHAGAAPEILIAAIAATTRRIRVGSAGVMLPHYSSLKVAEQFRVLEAIAPGRIDLGVGRAPGSDGRTAYALNPAAAQGLLGQGDRFPAQVQELLGWLGEGLPVNHPFRDVHAQPEVPTRPELWMLGSSDYGAQLAAYFGLPYCFAHFITDGAGAEQALSLYRQGFRAEAGRLPAPRAAIAVFALCAATEAEAARLFSSRALWRLSRDRGIYPPLPTPEEAAAHPYTEAEREKLARMQARAIIGTPQQVKARLEALAAELGAEEVAVLTPVHDPAARRESLSLLAGAFGLAAGAPGGAVAAGALRPTPALP</sequence>
<dbReference type="OrthoDB" id="9780518at2"/>
<evidence type="ECO:0000313" key="4">
    <source>
        <dbReference type="EMBL" id="PWC30736.1"/>
    </source>
</evidence>
<gene>
    <name evidence="4" type="ORF">CR165_02210</name>
</gene>
<organism evidence="4 5">
    <name type="scientific">Teichococcus aestuarii</name>
    <dbReference type="NCBI Taxonomy" id="568898"/>
    <lineage>
        <taxon>Bacteria</taxon>
        <taxon>Pseudomonadati</taxon>
        <taxon>Pseudomonadota</taxon>
        <taxon>Alphaproteobacteria</taxon>
        <taxon>Acetobacterales</taxon>
        <taxon>Roseomonadaceae</taxon>
        <taxon>Roseomonas</taxon>
    </lineage>
</organism>
<dbReference type="SUPFAM" id="SSF51679">
    <property type="entry name" value="Bacterial luciferase-like"/>
    <property type="match status" value="1"/>
</dbReference>
<evidence type="ECO:0000259" key="3">
    <source>
        <dbReference type="Pfam" id="PF00296"/>
    </source>
</evidence>
<dbReference type="Pfam" id="PF00296">
    <property type="entry name" value="Bac_luciferase"/>
    <property type="match status" value="1"/>
</dbReference>
<comment type="similarity">
    <text evidence="1">To bacterial alkanal monooxygenase alpha and beta chains.</text>
</comment>
<dbReference type="NCBIfam" id="TIGR03558">
    <property type="entry name" value="oxido_grp_1"/>
    <property type="match status" value="1"/>
</dbReference>
<accession>A0A2U1VA54</accession>
<evidence type="ECO:0000256" key="1">
    <source>
        <dbReference type="ARBA" id="ARBA00007789"/>
    </source>
</evidence>
<dbReference type="InterPro" id="IPR011251">
    <property type="entry name" value="Luciferase-like_dom"/>
</dbReference>
<dbReference type="InterPro" id="IPR050766">
    <property type="entry name" value="Bact_Lucif_Oxidored"/>
</dbReference>
<dbReference type="PANTHER" id="PTHR30137:SF6">
    <property type="entry name" value="LUCIFERASE-LIKE MONOOXYGENASE"/>
    <property type="match status" value="1"/>
</dbReference>
<dbReference type="Proteomes" id="UP000245048">
    <property type="component" value="Unassembled WGS sequence"/>
</dbReference>
<evidence type="ECO:0000256" key="2">
    <source>
        <dbReference type="ARBA" id="ARBA00074555"/>
    </source>
</evidence>
<reference evidence="5" key="1">
    <citation type="submission" date="2017-10" db="EMBL/GenBank/DDBJ databases">
        <authorList>
            <person name="Toshchakov S.V."/>
            <person name="Goeva M.A."/>
        </authorList>
    </citation>
    <scope>NUCLEOTIDE SEQUENCE [LARGE SCALE GENOMIC DNA]</scope>
    <source>
        <strain evidence="5">JR1/69-1-13</strain>
    </source>
</reference>
<proteinExistence type="predicted"/>
<dbReference type="PANTHER" id="PTHR30137">
    <property type="entry name" value="LUCIFERASE-LIKE MONOOXYGENASE"/>
    <property type="match status" value="1"/>
</dbReference>
<evidence type="ECO:0000313" key="5">
    <source>
        <dbReference type="Proteomes" id="UP000245048"/>
    </source>
</evidence>
<dbReference type="Gene3D" id="3.20.20.30">
    <property type="entry name" value="Luciferase-like domain"/>
    <property type="match status" value="1"/>
</dbReference>
<dbReference type="InterPro" id="IPR019949">
    <property type="entry name" value="CmoO-like"/>
</dbReference>
<keyword evidence="5" id="KW-1185">Reference proteome</keyword>
<dbReference type="InterPro" id="IPR036661">
    <property type="entry name" value="Luciferase-like_sf"/>
</dbReference>
<dbReference type="AlphaFoldDB" id="A0A2U1VA54"/>
<dbReference type="GO" id="GO:0005829">
    <property type="term" value="C:cytosol"/>
    <property type="evidence" value="ECO:0007669"/>
    <property type="project" value="TreeGrafter"/>
</dbReference>
<name>A0A2U1VA54_9PROT</name>
<dbReference type="FunFam" id="3.20.20.30:FF:000002">
    <property type="entry name" value="LLM class flavin-dependent oxidoreductase"/>
    <property type="match status" value="1"/>
</dbReference>
<protein>
    <recommendedName>
        <fullName evidence="2">Luciferase-like monooxygenase</fullName>
    </recommendedName>
</protein>
<dbReference type="EMBL" id="PDOA01000001">
    <property type="protein sequence ID" value="PWC30736.1"/>
    <property type="molecule type" value="Genomic_DNA"/>
</dbReference>
<dbReference type="GO" id="GO:0016705">
    <property type="term" value="F:oxidoreductase activity, acting on paired donors, with incorporation or reduction of molecular oxygen"/>
    <property type="evidence" value="ECO:0007669"/>
    <property type="project" value="InterPro"/>
</dbReference>
<dbReference type="RefSeq" id="WP_109515307.1">
    <property type="nucleotide sequence ID" value="NZ_PDOA01000001.1"/>
</dbReference>
<feature type="domain" description="Luciferase-like" evidence="3">
    <location>
        <begin position="7"/>
        <end position="312"/>
    </location>
</feature>
<comment type="caution">
    <text evidence="4">The sequence shown here is derived from an EMBL/GenBank/DDBJ whole genome shotgun (WGS) entry which is preliminary data.</text>
</comment>